<dbReference type="InterPro" id="IPR048260">
    <property type="entry name" value="Cytochrome_b_C_euk/bac"/>
</dbReference>
<dbReference type="InterPro" id="IPR016174">
    <property type="entry name" value="Di-haem_cyt_TM"/>
</dbReference>
<feature type="domain" description="Cytochrome b/b6 N-terminal region profile" evidence="21">
    <location>
        <begin position="1"/>
        <end position="210"/>
    </location>
</feature>
<dbReference type="SUPFAM" id="SSF81342">
    <property type="entry name" value="Transmembrane di-heme cytochromes"/>
    <property type="match status" value="1"/>
</dbReference>
<comment type="cofactor">
    <cofactor evidence="20">
        <name>heme b</name>
        <dbReference type="ChEBI" id="CHEBI:60344"/>
    </cofactor>
    <text evidence="20">Binds 2 heme groups non-covalently.</text>
</comment>
<evidence type="ECO:0000256" key="12">
    <source>
        <dbReference type="ARBA" id="ARBA00022989"/>
    </source>
</evidence>
<feature type="transmembrane region" description="Helical" evidence="20">
    <location>
        <begin position="179"/>
        <end position="200"/>
    </location>
</feature>
<feature type="transmembrane region" description="Helical" evidence="20">
    <location>
        <begin position="289"/>
        <end position="308"/>
    </location>
</feature>
<feature type="transmembrane region" description="Helical" evidence="20">
    <location>
        <begin position="31"/>
        <end position="57"/>
    </location>
</feature>
<sequence length="376" mass="42385">MNKPMRNSHPLIKIANGALVDLPTPSTISGWWNFGSLLGICLIMQIMTGLFLAMHYCPDINMAFSSVSHICRDVNNGWLLRTLHANGASLFFTCIFMHTGRNMYYGSYKFTHTWSIGVLLLILTMAAGFLGYVLPWGQMSFWGATVITNLLSAVPYMGQELVQWVWGGFAVDNATLTRFFALHFLVPFVIAAMTMVHLLFLHQTGSNNPLGLNKNTDKIPFHPYFTASDIVGFAVTIMILTTVTLSEPYILADPDNFTPANPLVTPVHIQPEWYFLFAYAILRSIPNKLGGVIALAMSIAILFVMPVYKSKFRGTQFYPINQTLFWTMTNTVILLTWIGARPVEEPYILTGQILTVLYFQYFISNPLMTKLWDKMT</sequence>
<evidence type="ECO:0000256" key="13">
    <source>
        <dbReference type="ARBA" id="ARBA00023004"/>
    </source>
</evidence>
<feature type="binding site" description="axial binding residue" evidence="19">
    <location>
        <position position="183"/>
    </location>
    <ligand>
        <name>heme b</name>
        <dbReference type="ChEBI" id="CHEBI:60344"/>
        <label>b562</label>
    </ligand>
    <ligandPart>
        <name>Fe</name>
        <dbReference type="ChEBI" id="CHEBI:18248"/>
    </ligandPart>
</feature>
<feature type="transmembrane region" description="Helical" evidence="20">
    <location>
        <begin position="263"/>
        <end position="282"/>
    </location>
</feature>
<keyword evidence="14" id="KW-0830">Ubiquinone</keyword>
<feature type="binding site" evidence="18">
    <location>
        <position position="202"/>
    </location>
    <ligand>
        <name>a ubiquinone</name>
        <dbReference type="ChEBI" id="CHEBI:16389"/>
    </ligand>
</feature>
<name>A0A3G1DJB9_9NEOP</name>
<evidence type="ECO:0000259" key="21">
    <source>
        <dbReference type="PROSITE" id="PS51002"/>
    </source>
</evidence>
<feature type="transmembrane region" description="Helical" evidence="20">
    <location>
        <begin position="320"/>
        <end position="340"/>
    </location>
</feature>
<keyword evidence="15 20" id="KW-0496">Mitochondrion</keyword>
<keyword evidence="5 20" id="KW-0813">Transport</keyword>
<dbReference type="PIRSF" id="PIRSF038885">
    <property type="entry name" value="COB"/>
    <property type="match status" value="1"/>
</dbReference>
<dbReference type="Pfam" id="PF00033">
    <property type="entry name" value="Cytochrome_B"/>
    <property type="match status" value="1"/>
</dbReference>
<dbReference type="PROSITE" id="PS51003">
    <property type="entry name" value="CYTB_CTER"/>
    <property type="match status" value="1"/>
</dbReference>
<dbReference type="GO" id="GO:0046872">
    <property type="term" value="F:metal ion binding"/>
    <property type="evidence" value="ECO:0007669"/>
    <property type="project" value="UniProtKB-UniRule"/>
</dbReference>
<gene>
    <name evidence="23" type="primary">cob</name>
</gene>
<dbReference type="CDD" id="cd00290">
    <property type="entry name" value="cytochrome_b_C"/>
    <property type="match status" value="1"/>
</dbReference>
<feature type="binding site" description="axial binding residue" evidence="19">
    <location>
        <position position="197"/>
    </location>
    <ligand>
        <name>heme b</name>
        <dbReference type="ChEBI" id="CHEBI:60344"/>
        <label>b566</label>
    </ligand>
    <ligandPart>
        <name>Fe</name>
        <dbReference type="ChEBI" id="CHEBI:18248"/>
    </ligandPart>
</feature>
<dbReference type="FunFam" id="1.20.810.10:FF:000002">
    <property type="entry name" value="Cytochrome b"/>
    <property type="match status" value="1"/>
</dbReference>
<keyword evidence="12 20" id="KW-1133">Transmembrane helix</keyword>
<feature type="transmembrane region" description="Helical" evidence="20">
    <location>
        <begin position="112"/>
        <end position="134"/>
    </location>
</feature>
<dbReference type="PANTHER" id="PTHR19271">
    <property type="entry name" value="CYTOCHROME B"/>
    <property type="match status" value="1"/>
</dbReference>
<accession>A0A3G1DJB9</accession>
<evidence type="ECO:0000256" key="18">
    <source>
        <dbReference type="PIRSR" id="PIRSR038885-1"/>
    </source>
</evidence>
<evidence type="ECO:0000313" key="23">
    <source>
        <dbReference type="EMBL" id="AMX23091.1"/>
    </source>
</evidence>
<feature type="transmembrane region" description="Helical" evidence="20">
    <location>
        <begin position="141"/>
        <end position="159"/>
    </location>
</feature>
<geneLocation type="mitochondrion" evidence="23"/>
<evidence type="ECO:0000256" key="5">
    <source>
        <dbReference type="ARBA" id="ARBA00022448"/>
    </source>
</evidence>
<feature type="domain" description="Cytochrome b/b6 C-terminal region profile" evidence="22">
    <location>
        <begin position="211"/>
        <end position="376"/>
    </location>
</feature>
<keyword evidence="13 19" id="KW-0408">Iron</keyword>
<dbReference type="GO" id="GO:0005743">
    <property type="term" value="C:mitochondrial inner membrane"/>
    <property type="evidence" value="ECO:0007669"/>
    <property type="project" value="UniProtKB-SubCell"/>
</dbReference>
<dbReference type="InterPro" id="IPR027387">
    <property type="entry name" value="Cytb/b6-like_sf"/>
</dbReference>
<evidence type="ECO:0000256" key="6">
    <source>
        <dbReference type="ARBA" id="ARBA00022617"/>
    </source>
</evidence>
<feature type="transmembrane region" description="Helical" evidence="20">
    <location>
        <begin position="221"/>
        <end position="243"/>
    </location>
</feature>
<proteinExistence type="inferred from homology"/>
<dbReference type="InterPro" id="IPR030689">
    <property type="entry name" value="Cytochrome_b"/>
</dbReference>
<dbReference type="Gene3D" id="1.20.810.10">
    <property type="entry name" value="Cytochrome Bc1 Complex, Chain C"/>
    <property type="match status" value="1"/>
</dbReference>
<comment type="function">
    <text evidence="1 20">Component of the ubiquinol-cytochrome c reductase complex (complex III or cytochrome b-c1 complex) that is part of the mitochondrial respiratory chain. The b-c1 complex mediates electron transfer from ubiquinol to cytochrome c. Contributes to the generation of a proton gradient across the mitochondrial membrane that is then used for ATP synthesis.</text>
</comment>
<evidence type="ECO:0000256" key="4">
    <source>
        <dbReference type="ARBA" id="ARBA00013531"/>
    </source>
</evidence>
<keyword evidence="16 20" id="KW-0472">Membrane</keyword>
<feature type="transmembrane region" description="Helical" evidence="20">
    <location>
        <begin position="78"/>
        <end position="100"/>
    </location>
</feature>
<evidence type="ECO:0000256" key="16">
    <source>
        <dbReference type="ARBA" id="ARBA00023136"/>
    </source>
</evidence>
<evidence type="ECO:0000256" key="11">
    <source>
        <dbReference type="ARBA" id="ARBA00022982"/>
    </source>
</evidence>
<dbReference type="InterPro" id="IPR048259">
    <property type="entry name" value="Cytochrome_b_N_euk/bac"/>
</dbReference>
<evidence type="ECO:0000256" key="17">
    <source>
        <dbReference type="ARBA" id="ARBA00061233"/>
    </source>
</evidence>
<keyword evidence="10" id="KW-0999">Mitochondrion inner membrane</keyword>
<evidence type="ECO:0000256" key="2">
    <source>
        <dbReference type="ARBA" id="ARBA00004448"/>
    </source>
</evidence>
<evidence type="ECO:0000256" key="3">
    <source>
        <dbReference type="ARBA" id="ARBA00011649"/>
    </source>
</evidence>
<evidence type="ECO:0000256" key="19">
    <source>
        <dbReference type="PIRSR" id="PIRSR038885-2"/>
    </source>
</evidence>
<evidence type="ECO:0000256" key="15">
    <source>
        <dbReference type="ARBA" id="ARBA00023128"/>
    </source>
</evidence>
<evidence type="ECO:0000256" key="1">
    <source>
        <dbReference type="ARBA" id="ARBA00002566"/>
    </source>
</evidence>
<comment type="subcellular location">
    <subcellularLocation>
        <location evidence="2">Mitochondrion inner membrane</location>
        <topology evidence="2">Multi-pass membrane protein</topology>
    </subcellularLocation>
</comment>
<dbReference type="InterPro" id="IPR005797">
    <property type="entry name" value="Cyt_b/b6_N"/>
</dbReference>
<dbReference type="PANTHER" id="PTHR19271:SF16">
    <property type="entry name" value="CYTOCHROME B"/>
    <property type="match status" value="1"/>
</dbReference>
<dbReference type="PROSITE" id="PS51002">
    <property type="entry name" value="CYTB_NTER"/>
    <property type="match status" value="1"/>
</dbReference>
<keyword evidence="7 20" id="KW-0679">Respiratory chain</keyword>
<feature type="binding site" description="axial binding residue" evidence="19">
    <location>
        <position position="98"/>
    </location>
    <ligand>
        <name>heme b</name>
        <dbReference type="ChEBI" id="CHEBI:60344"/>
        <label>b566</label>
    </ligand>
    <ligandPart>
        <name>Fe</name>
        <dbReference type="ChEBI" id="CHEBI:18248"/>
    </ligandPart>
</feature>
<dbReference type="GO" id="GO:0008121">
    <property type="term" value="F:quinol-cytochrome-c reductase activity"/>
    <property type="evidence" value="ECO:0007669"/>
    <property type="project" value="InterPro"/>
</dbReference>
<dbReference type="GO" id="GO:0045275">
    <property type="term" value="C:respiratory chain complex III"/>
    <property type="evidence" value="ECO:0007669"/>
    <property type="project" value="InterPro"/>
</dbReference>
<feature type="transmembrane region" description="Helical" evidence="20">
    <location>
        <begin position="347"/>
        <end position="363"/>
    </location>
</feature>
<comment type="cofactor">
    <cofactor evidence="19">
        <name>heme</name>
        <dbReference type="ChEBI" id="CHEBI:30413"/>
    </cofactor>
    <text evidence="19">Binds 2 heme groups non-covalently.</text>
</comment>
<evidence type="ECO:0000256" key="10">
    <source>
        <dbReference type="ARBA" id="ARBA00022792"/>
    </source>
</evidence>
<dbReference type="InterPro" id="IPR036150">
    <property type="entry name" value="Cyt_b/b6_C_sf"/>
</dbReference>
<keyword evidence="9 19" id="KW-0479">Metal-binding</keyword>
<evidence type="ECO:0000256" key="20">
    <source>
        <dbReference type="RuleBase" id="RU362117"/>
    </source>
</evidence>
<dbReference type="SUPFAM" id="SSF81648">
    <property type="entry name" value="a domain/subunit of cytochrome bc1 complex (Ubiquinol-cytochrome c reductase)"/>
    <property type="match status" value="1"/>
</dbReference>
<keyword evidence="6 19" id="KW-0349">Heme</keyword>
<dbReference type="AlphaFoldDB" id="A0A3G1DJB9"/>
<keyword evidence="11 20" id="KW-0249">Electron transport</keyword>
<keyword evidence="8 20" id="KW-0812">Transmembrane</keyword>
<evidence type="ECO:0000256" key="14">
    <source>
        <dbReference type="ARBA" id="ARBA00023075"/>
    </source>
</evidence>
<reference evidence="23" key="1">
    <citation type="journal article" date="2016" name="Proc. R. Soc. B">
        <title>Oceanic dispersal, vicariance and human introduction shaped the modern distribution of the termites Reticulitermes, Heterotermes and Coptotermes.</title>
        <authorList>
            <person name="Bourguignon T."/>
            <person name="Lo N."/>
            <person name="Sobotnik J."/>
            <person name="Sillam-Dusses D."/>
            <person name="Roisin Y."/>
            <person name="Evans T.A."/>
        </authorList>
    </citation>
    <scope>NUCLEOTIDE SEQUENCE</scope>
    <source>
        <strain evidence="23">US1</strain>
    </source>
</reference>
<dbReference type="EMBL" id="KU925238">
    <property type="protein sequence ID" value="AMX23091.1"/>
    <property type="molecule type" value="Genomic_DNA"/>
</dbReference>
<evidence type="ECO:0000256" key="8">
    <source>
        <dbReference type="ARBA" id="ARBA00022692"/>
    </source>
</evidence>
<feature type="binding site" description="axial binding residue" evidence="19">
    <location>
        <position position="84"/>
    </location>
    <ligand>
        <name>heme b</name>
        <dbReference type="ChEBI" id="CHEBI:60344"/>
        <label>b562</label>
    </ligand>
    <ligandPart>
        <name>Fe</name>
        <dbReference type="ChEBI" id="CHEBI:18248"/>
    </ligandPart>
</feature>
<dbReference type="GO" id="GO:0016491">
    <property type="term" value="F:oxidoreductase activity"/>
    <property type="evidence" value="ECO:0007669"/>
    <property type="project" value="UniProtKB-UniRule"/>
</dbReference>
<protein>
    <recommendedName>
        <fullName evidence="4 20">Cytochrome b</fullName>
    </recommendedName>
</protein>
<dbReference type="InterPro" id="IPR005798">
    <property type="entry name" value="Cyt_b/b6_C"/>
</dbReference>
<dbReference type="CDD" id="cd00284">
    <property type="entry name" value="Cytochrome_b_N"/>
    <property type="match status" value="1"/>
</dbReference>
<comment type="subunit">
    <text evidence="3">The main subunits of complex b-c1 are: cytochrome b, cytochrome c1 and the Rieske protein.</text>
</comment>
<dbReference type="Pfam" id="PF00032">
    <property type="entry name" value="Cytochrom_B_C"/>
    <property type="match status" value="1"/>
</dbReference>
<comment type="similarity">
    <text evidence="17 20">Belongs to the cytochrome b family.</text>
</comment>
<evidence type="ECO:0000256" key="9">
    <source>
        <dbReference type="ARBA" id="ARBA00022723"/>
    </source>
</evidence>
<organism evidence="23">
    <name type="scientific">Reticulitermes nelsonae</name>
    <dbReference type="NCBI Taxonomy" id="1036538"/>
    <lineage>
        <taxon>Eukaryota</taxon>
        <taxon>Metazoa</taxon>
        <taxon>Ecdysozoa</taxon>
        <taxon>Arthropoda</taxon>
        <taxon>Hexapoda</taxon>
        <taxon>Insecta</taxon>
        <taxon>Pterygota</taxon>
        <taxon>Neoptera</taxon>
        <taxon>Polyneoptera</taxon>
        <taxon>Dictyoptera</taxon>
        <taxon>Blattodea</taxon>
        <taxon>Blattoidea</taxon>
        <taxon>Termitoidae</taxon>
        <taxon>Rhinotermitidae</taxon>
        <taxon>Reticulitermes</taxon>
    </lineage>
</organism>
<evidence type="ECO:0000256" key="7">
    <source>
        <dbReference type="ARBA" id="ARBA00022660"/>
    </source>
</evidence>
<evidence type="ECO:0000259" key="22">
    <source>
        <dbReference type="PROSITE" id="PS51003"/>
    </source>
</evidence>
<dbReference type="GO" id="GO:0006122">
    <property type="term" value="P:mitochondrial electron transport, ubiquinol to cytochrome c"/>
    <property type="evidence" value="ECO:0007669"/>
    <property type="project" value="TreeGrafter"/>
</dbReference>